<feature type="compositionally biased region" description="Acidic residues" evidence="1">
    <location>
        <begin position="43"/>
        <end position="54"/>
    </location>
</feature>
<dbReference type="AlphaFoldDB" id="A0A367L598"/>
<reference evidence="2 3" key="1">
    <citation type="journal article" date="2015" name="BMC Genomics">
        <title>Insights from the genome of Ophiocordyceps polyrhachis-furcata to pathogenicity and host specificity in insect fungi.</title>
        <authorList>
            <person name="Wichadakul D."/>
            <person name="Kobmoo N."/>
            <person name="Ingsriswang S."/>
            <person name="Tangphatsornruang S."/>
            <person name="Chantasingh D."/>
            <person name="Luangsa-ard J.J."/>
            <person name="Eurwilaichitr L."/>
        </authorList>
    </citation>
    <scope>NUCLEOTIDE SEQUENCE [LARGE SCALE GENOMIC DNA]</scope>
    <source>
        <strain evidence="2 3">BCC 54312</strain>
    </source>
</reference>
<protein>
    <submittedName>
        <fullName evidence="2">Uncharacterized protein</fullName>
    </submittedName>
</protein>
<evidence type="ECO:0000256" key="1">
    <source>
        <dbReference type="SAM" id="MobiDB-lite"/>
    </source>
</evidence>
<organism evidence="2 3">
    <name type="scientific">Ophiocordyceps polyrhachis-furcata BCC 54312</name>
    <dbReference type="NCBI Taxonomy" id="1330021"/>
    <lineage>
        <taxon>Eukaryota</taxon>
        <taxon>Fungi</taxon>
        <taxon>Dikarya</taxon>
        <taxon>Ascomycota</taxon>
        <taxon>Pezizomycotina</taxon>
        <taxon>Sordariomycetes</taxon>
        <taxon>Hypocreomycetidae</taxon>
        <taxon>Hypocreales</taxon>
        <taxon>Ophiocordycipitaceae</taxon>
        <taxon>Ophiocordyceps</taxon>
    </lineage>
</organism>
<feature type="region of interest" description="Disordered" evidence="1">
    <location>
        <begin position="43"/>
        <end position="121"/>
    </location>
</feature>
<name>A0A367L598_9HYPO</name>
<feature type="non-terminal residue" evidence="2">
    <location>
        <position position="121"/>
    </location>
</feature>
<proteinExistence type="predicted"/>
<dbReference type="Proteomes" id="UP000253664">
    <property type="component" value="Unassembled WGS sequence"/>
</dbReference>
<accession>A0A367L598</accession>
<keyword evidence="3" id="KW-1185">Reference proteome</keyword>
<evidence type="ECO:0000313" key="2">
    <source>
        <dbReference type="EMBL" id="RCI09613.1"/>
    </source>
</evidence>
<dbReference type="EMBL" id="LKCN02000014">
    <property type="protein sequence ID" value="RCI09613.1"/>
    <property type="molecule type" value="Genomic_DNA"/>
</dbReference>
<gene>
    <name evidence="2" type="ORF">L249_4005</name>
</gene>
<sequence>ERTWVHRVVVFASDGVQVEIQRKHSANDGSYYLRTARGLDETGEMDSVASEDDPLGNKGMIKAMPHPAVHAVDGTSSDQRKKRTARHPALASFGTSAGSSSSRTEPSSRLQPHVCGQSRQG</sequence>
<feature type="non-terminal residue" evidence="2">
    <location>
        <position position="1"/>
    </location>
</feature>
<comment type="caution">
    <text evidence="2">The sequence shown here is derived from an EMBL/GenBank/DDBJ whole genome shotgun (WGS) entry which is preliminary data.</text>
</comment>
<feature type="compositionally biased region" description="Low complexity" evidence="1">
    <location>
        <begin position="91"/>
        <end position="109"/>
    </location>
</feature>
<evidence type="ECO:0000313" key="3">
    <source>
        <dbReference type="Proteomes" id="UP000253664"/>
    </source>
</evidence>